<evidence type="ECO:0000256" key="1">
    <source>
        <dbReference type="ARBA" id="ARBA00005854"/>
    </source>
</evidence>
<dbReference type="PANTHER" id="PTHR43761:SF1">
    <property type="entry name" value="D-ISOMER SPECIFIC 2-HYDROXYACID DEHYDROGENASE CATALYTIC DOMAIN-CONTAINING PROTEIN-RELATED"/>
    <property type="match status" value="1"/>
</dbReference>
<dbReference type="CDD" id="cd12162">
    <property type="entry name" value="2-Hacid_dh_4"/>
    <property type="match status" value="1"/>
</dbReference>
<gene>
    <name evidence="7" type="ORF">BLM47_09495</name>
</gene>
<protein>
    <submittedName>
        <fullName evidence="7">Glycerate dehydrogenase</fullName>
    </submittedName>
</protein>
<comment type="similarity">
    <text evidence="1 4">Belongs to the D-isomer specific 2-hydroxyacid dehydrogenase family.</text>
</comment>
<dbReference type="InterPro" id="IPR050418">
    <property type="entry name" value="D-iso_2-hydroxyacid_DH_PdxB"/>
</dbReference>
<dbReference type="PROSITE" id="PS00670">
    <property type="entry name" value="D_2_HYDROXYACID_DH_2"/>
    <property type="match status" value="1"/>
</dbReference>
<dbReference type="InterPro" id="IPR006139">
    <property type="entry name" value="D-isomer_2_OHA_DH_cat_dom"/>
</dbReference>
<comment type="caution">
    <text evidence="7">The sequence shown here is derived from an EMBL/GenBank/DDBJ whole genome shotgun (WGS) entry which is preliminary data.</text>
</comment>
<dbReference type="InterPro" id="IPR036291">
    <property type="entry name" value="NAD(P)-bd_dom_sf"/>
</dbReference>
<feature type="domain" description="D-isomer specific 2-hydroxyacid dehydrogenase catalytic" evidence="5">
    <location>
        <begin position="26"/>
        <end position="349"/>
    </location>
</feature>
<dbReference type="AlphaFoldDB" id="A0A2A6DZR3"/>
<proteinExistence type="inferred from homology"/>
<dbReference type="InterPro" id="IPR029753">
    <property type="entry name" value="D-isomer_DH_CS"/>
</dbReference>
<feature type="domain" description="D-isomer specific 2-hydroxyacid dehydrogenase NAD-binding" evidence="6">
    <location>
        <begin position="115"/>
        <end position="190"/>
    </location>
</feature>
<dbReference type="GO" id="GO:0051287">
    <property type="term" value="F:NAD binding"/>
    <property type="evidence" value="ECO:0007669"/>
    <property type="project" value="InterPro"/>
</dbReference>
<dbReference type="EMBL" id="MOXJ01000021">
    <property type="protein sequence ID" value="PDO10049.1"/>
    <property type="molecule type" value="Genomic_DNA"/>
</dbReference>
<evidence type="ECO:0000313" key="8">
    <source>
        <dbReference type="Proteomes" id="UP000243688"/>
    </source>
</evidence>
<dbReference type="Pfam" id="PF02826">
    <property type="entry name" value="2-Hacid_dh_C"/>
    <property type="match status" value="2"/>
</dbReference>
<dbReference type="Pfam" id="PF00389">
    <property type="entry name" value="2-Hacid_dh"/>
    <property type="match status" value="1"/>
</dbReference>
<dbReference type="SUPFAM" id="SSF51735">
    <property type="entry name" value="NAD(P)-binding Rossmann-fold domains"/>
    <property type="match status" value="1"/>
</dbReference>
<evidence type="ECO:0000313" key="7">
    <source>
        <dbReference type="EMBL" id="PDO10049.1"/>
    </source>
</evidence>
<keyword evidence="2 4" id="KW-0560">Oxidoreductase</keyword>
<dbReference type="InterPro" id="IPR006140">
    <property type="entry name" value="D-isomer_DH_NAD-bd"/>
</dbReference>
<evidence type="ECO:0000256" key="3">
    <source>
        <dbReference type="ARBA" id="ARBA00023027"/>
    </source>
</evidence>
<feature type="domain" description="D-isomer specific 2-hydroxyacid dehydrogenase NAD-binding" evidence="6">
    <location>
        <begin position="222"/>
        <end position="318"/>
    </location>
</feature>
<accession>A0A2A6DZR3</accession>
<evidence type="ECO:0000256" key="4">
    <source>
        <dbReference type="RuleBase" id="RU003719"/>
    </source>
</evidence>
<dbReference type="GO" id="GO:0016616">
    <property type="term" value="F:oxidoreductase activity, acting on the CH-OH group of donors, NAD or NADP as acceptor"/>
    <property type="evidence" value="ECO:0007669"/>
    <property type="project" value="InterPro"/>
</dbReference>
<dbReference type="SUPFAM" id="SSF52283">
    <property type="entry name" value="Formate/glycerate dehydrogenase catalytic domain-like"/>
    <property type="match status" value="1"/>
</dbReference>
<dbReference type="PROSITE" id="PS00671">
    <property type="entry name" value="D_2_HYDROXYACID_DH_3"/>
    <property type="match status" value="1"/>
</dbReference>
<sequence length="362" mass="38425">MSLSTVIKPNIVVLDGFALNPGDLSWKRLADLGRLTVYDRTPADRIVERAKEADVVLTNKTPLSAETLAHLPRLKFVGVLATGYDVVDVRAAAARGVPVANVPDYGTASVAQATFALLLELVNRVGLHDAAVRSGEWTRGPDWCLMKAPLVELEGKTMGIVGFGRIGRRVAAIAEAFGMRVIAAARESSRPAVRSGSEDRGIDGGQEAIGRSGTDIGPCVLRVPLDELLAESDVVSLHCPLTSETRGLIDADRLERMKPTAYLINTARGALVNERDLAAALHEGRIAGAGLDVLSVEPPGPDHPLLNAPRCVVTPHVAWATREARRRLMDAAAANVEAFLAGRPTNVVNAALISREIDGVCG</sequence>
<organism evidence="7 8">
    <name type="scientific">Candidatus Reconcilbacillus cellulovorans</name>
    <dbReference type="NCBI Taxonomy" id="1906605"/>
    <lineage>
        <taxon>Bacteria</taxon>
        <taxon>Bacillati</taxon>
        <taxon>Bacillota</taxon>
        <taxon>Bacilli</taxon>
        <taxon>Bacillales</taxon>
        <taxon>Paenibacillaceae</taxon>
        <taxon>Candidatus Reconcilbacillus</taxon>
    </lineage>
</organism>
<name>A0A2A6DZR3_9BACL</name>
<dbReference type="Proteomes" id="UP000243688">
    <property type="component" value="Unassembled WGS sequence"/>
</dbReference>
<evidence type="ECO:0000259" key="5">
    <source>
        <dbReference type="Pfam" id="PF00389"/>
    </source>
</evidence>
<keyword evidence="3" id="KW-0520">NAD</keyword>
<evidence type="ECO:0000256" key="2">
    <source>
        <dbReference type="ARBA" id="ARBA00023002"/>
    </source>
</evidence>
<dbReference type="Gene3D" id="3.40.50.720">
    <property type="entry name" value="NAD(P)-binding Rossmann-like Domain"/>
    <property type="match status" value="2"/>
</dbReference>
<evidence type="ECO:0000259" key="6">
    <source>
        <dbReference type="Pfam" id="PF02826"/>
    </source>
</evidence>
<dbReference type="PANTHER" id="PTHR43761">
    <property type="entry name" value="D-ISOMER SPECIFIC 2-HYDROXYACID DEHYDROGENASE FAMILY PROTEIN (AFU_ORTHOLOGUE AFUA_1G13630)"/>
    <property type="match status" value="1"/>
</dbReference>
<reference evidence="7 8" key="1">
    <citation type="submission" date="2016-12" db="EMBL/GenBank/DDBJ databases">
        <title>Candidatus Reconcilibacillus cellulovorans genome.</title>
        <authorList>
            <person name="Kolinko S."/>
            <person name="Wu Y.-W."/>
            <person name="Tachea F."/>
            <person name="Denzel E."/>
            <person name="Hiras J."/>
            <person name="Baecker N."/>
            <person name="Chan L.J."/>
            <person name="Eichorst S.A."/>
            <person name="Frey D."/>
            <person name="Adams P.D."/>
            <person name="Pray T."/>
            <person name="Tanjore D."/>
            <person name="Petzold C.J."/>
            <person name="Gladden J.M."/>
            <person name="Simmons B.A."/>
            <person name="Singer S.W."/>
        </authorList>
    </citation>
    <scope>NUCLEOTIDE SEQUENCE [LARGE SCALE GENOMIC DNA]</scope>
    <source>
        <strain evidence="7">JTherm</strain>
    </source>
</reference>